<dbReference type="GO" id="GO:0009307">
    <property type="term" value="P:DNA restriction-modification system"/>
    <property type="evidence" value="ECO:0007669"/>
    <property type="project" value="InterPro"/>
</dbReference>
<keyword evidence="1" id="KW-0489">Methyltransferase</keyword>
<dbReference type="GO" id="GO:0003677">
    <property type="term" value="F:DNA binding"/>
    <property type="evidence" value="ECO:0007669"/>
    <property type="project" value="InterPro"/>
</dbReference>
<proteinExistence type="predicted"/>
<reference evidence="1 2" key="1">
    <citation type="submission" date="2015-09" db="EMBL/GenBank/DDBJ databases">
        <authorList>
            <consortium name="Pathogen Informatics"/>
        </authorList>
    </citation>
    <scope>NUCLEOTIDE SEQUENCE [LARGE SCALE GENOMIC DNA]</scope>
    <source>
        <strain evidence="1 2">2789STDY5834945</strain>
    </source>
</reference>
<sequence>MNRNKGVLMNTRFEKSVRSSDEWYTPKEVLKALGRFDLDPCAPVRPLWPTAEVMYDRDMDGLSLKWEGRVWLNPPYSRPLIEQFVRKLAEHGNGIALLFNRCDSKMFQDVIFEKATGMKFLRHRIRFYRPDGTRGDSPGCGSILIAFGVENAEVLKNCSIEGKYVQLN</sequence>
<protein>
    <submittedName>
        <fullName evidence="1">Phage N-6-adenine-methyltransferase</fullName>
    </submittedName>
</protein>
<name>A0A0P0FTM0_BACT4</name>
<dbReference type="InterPro" id="IPR008593">
    <property type="entry name" value="Dam_MeTrfase"/>
</dbReference>
<dbReference type="EMBL" id="CZBI01000003">
    <property type="protein sequence ID" value="CUP98819.1"/>
    <property type="molecule type" value="Genomic_DNA"/>
</dbReference>
<dbReference type="AlphaFoldDB" id="A0A0P0FTM0"/>
<dbReference type="Proteomes" id="UP000095541">
    <property type="component" value="Unassembled WGS sequence"/>
</dbReference>
<accession>A0A0P0FTM0</accession>
<dbReference type="KEGG" id="btho:Btheta7330_04009"/>
<dbReference type="Pfam" id="PF05869">
    <property type="entry name" value="Dam"/>
    <property type="match status" value="1"/>
</dbReference>
<evidence type="ECO:0000313" key="1">
    <source>
        <dbReference type="EMBL" id="CUP98819.1"/>
    </source>
</evidence>
<keyword evidence="1" id="KW-0808">Transferase</keyword>
<dbReference type="PATRIC" id="fig|818.23.peg.4125"/>
<gene>
    <name evidence="1" type="ORF">ERS852557_02364</name>
</gene>
<evidence type="ECO:0000313" key="2">
    <source>
        <dbReference type="Proteomes" id="UP000095541"/>
    </source>
</evidence>
<dbReference type="GO" id="GO:0009007">
    <property type="term" value="F:site-specific DNA-methyltransferase (adenine-specific) activity"/>
    <property type="evidence" value="ECO:0007669"/>
    <property type="project" value="InterPro"/>
</dbReference>
<organism evidence="1 2">
    <name type="scientific">Bacteroides thetaiotaomicron</name>
    <dbReference type="NCBI Taxonomy" id="818"/>
    <lineage>
        <taxon>Bacteria</taxon>
        <taxon>Pseudomonadati</taxon>
        <taxon>Bacteroidota</taxon>
        <taxon>Bacteroidia</taxon>
        <taxon>Bacteroidales</taxon>
        <taxon>Bacteroidaceae</taxon>
        <taxon>Bacteroides</taxon>
    </lineage>
</organism>
<dbReference type="GO" id="GO:0032259">
    <property type="term" value="P:methylation"/>
    <property type="evidence" value="ECO:0007669"/>
    <property type="project" value="UniProtKB-KW"/>
</dbReference>